<name>A0A6C0CI31_9ZZZZ</name>
<dbReference type="EMBL" id="MN739408">
    <property type="protein sequence ID" value="QHT03225.1"/>
    <property type="molecule type" value="Genomic_DNA"/>
</dbReference>
<reference evidence="1" key="1">
    <citation type="journal article" date="2020" name="Nature">
        <title>Giant virus diversity and host interactions through global metagenomics.</title>
        <authorList>
            <person name="Schulz F."/>
            <person name="Roux S."/>
            <person name="Paez-Espino D."/>
            <person name="Jungbluth S."/>
            <person name="Walsh D.A."/>
            <person name="Denef V.J."/>
            <person name="McMahon K.D."/>
            <person name="Konstantinidis K.T."/>
            <person name="Eloe-Fadrosh E.A."/>
            <person name="Kyrpides N.C."/>
            <person name="Woyke T."/>
        </authorList>
    </citation>
    <scope>NUCLEOTIDE SEQUENCE</scope>
    <source>
        <strain evidence="1">GVMAG-M-3300020728-1</strain>
    </source>
</reference>
<protein>
    <submittedName>
        <fullName evidence="1">Uncharacterized protein</fullName>
    </submittedName>
</protein>
<evidence type="ECO:0000313" key="1">
    <source>
        <dbReference type="EMBL" id="QHT03225.1"/>
    </source>
</evidence>
<dbReference type="AlphaFoldDB" id="A0A6C0CI31"/>
<accession>A0A6C0CI31</accession>
<organism evidence="1">
    <name type="scientific">viral metagenome</name>
    <dbReference type="NCBI Taxonomy" id="1070528"/>
    <lineage>
        <taxon>unclassified sequences</taxon>
        <taxon>metagenomes</taxon>
        <taxon>organismal metagenomes</taxon>
    </lineage>
</organism>
<proteinExistence type="predicted"/>
<sequence length="369" mass="40831">MSAAGYTNRVRTQSQARVTKAQYPGSVSNNYDALFSSIDCNVSYNVLDYKGTPCICSPTDQPFMFGLRLGRINRTAAVQFTIPVSVVEPVVPTLGEINTSISVRMALPPSINGTVPVAKAEKIRNVYVTVSVPHNEVDNVPQRSYGTINTNIGVIGYAQKKETPQAVVLPKFEKIRNVRVRSQVDLPSPTTDMFLYPSYEKLRNITFSIKLPESAQSDPVPILQSLGIIPKFEGLRSVGVPVTVPRLTNEPVSLPKYEKRRNVHVALTIPGNESDALIRGYQKAAVYHIPEITSDQIIENLGRLQNYYVPVTHQTLSLPKYDINPSRMNPRFQVRDIHVETLKEVAFGGGSENPEDYVVYGGGNSQLLL</sequence>